<feature type="region of interest" description="Disordered" evidence="9">
    <location>
        <begin position="345"/>
        <end position="385"/>
    </location>
</feature>
<evidence type="ECO:0000256" key="9">
    <source>
        <dbReference type="SAM" id="MobiDB-lite"/>
    </source>
</evidence>
<feature type="domain" description="C2H2-type" evidence="10">
    <location>
        <begin position="737"/>
        <end position="764"/>
    </location>
</feature>
<proteinExistence type="predicted"/>
<reference evidence="12 13" key="1">
    <citation type="submission" date="2017-12" db="EMBL/GenBank/DDBJ databases">
        <title>Hemimetabolous genomes reveal molecular basis of termite eusociality.</title>
        <authorList>
            <person name="Harrison M.C."/>
            <person name="Jongepier E."/>
            <person name="Robertson H.M."/>
            <person name="Arning N."/>
            <person name="Bitard-Feildel T."/>
            <person name="Chao H."/>
            <person name="Childers C.P."/>
            <person name="Dinh H."/>
            <person name="Doddapaneni H."/>
            <person name="Dugan S."/>
            <person name="Gowin J."/>
            <person name="Greiner C."/>
            <person name="Han Y."/>
            <person name="Hu H."/>
            <person name="Hughes D.S.T."/>
            <person name="Huylmans A.-K."/>
            <person name="Kemena C."/>
            <person name="Kremer L.P.M."/>
            <person name="Lee S.L."/>
            <person name="Lopez-Ezquerra A."/>
            <person name="Mallet L."/>
            <person name="Monroy-Kuhn J.M."/>
            <person name="Moser A."/>
            <person name="Murali S.C."/>
            <person name="Muzny D.M."/>
            <person name="Otani S."/>
            <person name="Piulachs M.-D."/>
            <person name="Poelchau M."/>
            <person name="Qu J."/>
            <person name="Schaub F."/>
            <person name="Wada-Katsumata A."/>
            <person name="Worley K.C."/>
            <person name="Xie Q."/>
            <person name="Ylla G."/>
            <person name="Poulsen M."/>
            <person name="Gibbs R.A."/>
            <person name="Schal C."/>
            <person name="Richards S."/>
            <person name="Belles X."/>
            <person name="Korb J."/>
            <person name="Bornberg-Bauer E."/>
        </authorList>
    </citation>
    <scope>NUCLEOTIDE SEQUENCE [LARGE SCALE GENOMIC DNA]</scope>
    <source>
        <tissue evidence="12">Whole body</tissue>
    </source>
</reference>
<feature type="compositionally biased region" description="Basic and acidic residues" evidence="9">
    <location>
        <begin position="134"/>
        <end position="182"/>
    </location>
</feature>
<dbReference type="FunFam" id="3.30.160.60:FF:002343">
    <property type="entry name" value="Zinc finger protein 33A"/>
    <property type="match status" value="1"/>
</dbReference>
<feature type="compositionally biased region" description="Basic and acidic residues" evidence="9">
    <location>
        <begin position="366"/>
        <end position="377"/>
    </location>
</feature>
<sequence>MSDESSVNSSDWQNEGDNRSLDSEEDLDVLTSQLCRLCAEASEDMVHCFGERGKELQLVDKIHTHLPILVTEDDLLPINVCTSCVSKLEICHELVINCLDADARLRTILGFDVMPTEEEHYRYTRPESPNSDDSSEKTEQSQDDDLMKPDTKAIKEQAPEETEEKLQLDDNHNAEHKSGSKPEVKAGYKVILLKMKKSNTVSPDTQMQKAMKFLKTGGKTYKVLNTTNQKSLIVKKTEKDEVSAKGAQLKNLTTQSQENDIYTKQKQCVRNEEKEAKEQTDKGKDKQNADWDKVKYECIYCDENIMGKKEFVLHQISVHNNEVFGCEDCVLVYELKEDFEEHVKSHHSEKANLTTDDKSSSIPKDQPVDCGKRKDTSEFSTKPAKKTAFSEDFNSNLERPAIGETENEEDKYWKWKVWQCKWCNHVATTKQGWRQHVCERLQEFHCPVCGDQFDSEQGLEEHQNTVHKEQSRKSQKTQQPKQTEEQRFQCATCGKMYNTWAQLVQHSRIHLGQYKCPLCDYSFNRQSNLVTHIKRHRMEQGFTCRVCLETFSNRGELIIHRRNHTREELLGVKLSFPVKKMEVEEQEETTEGSTSSPYRCPICYRTLTTQQQLESHVAMHTDNSFPCHICGKVLSKKNTLEYHLRTHTGEKPFTCRMCPAAFQSRVGLIVHERIHTGEKPYQCDQCEMAFRCRATLNQHKVVHSDERPYCCTHCGRGFRRRDTLDTHIRTHTDERPYACRLCGRAFRQKGDCSKHEKTHGKRAKSLVLLTEGDSAAVYSCPLCGQMYELKEDLDHHFENEHTPEEKASSIVIINSDNVITIPGIATVGEEIPSLVLHELQ</sequence>
<dbReference type="GO" id="GO:0040029">
    <property type="term" value="P:epigenetic regulation of gene expression"/>
    <property type="evidence" value="ECO:0007669"/>
    <property type="project" value="UniProtKB-ARBA"/>
</dbReference>
<keyword evidence="6" id="KW-0539">Nucleus</keyword>
<dbReference type="Pfam" id="PF13912">
    <property type="entry name" value="zf-C2H2_6"/>
    <property type="match status" value="1"/>
</dbReference>
<dbReference type="STRING" id="105785.A0A2J7PR39"/>
<dbReference type="Pfam" id="PF07776">
    <property type="entry name" value="zf-AD"/>
    <property type="match status" value="1"/>
</dbReference>
<dbReference type="Pfam" id="PF00096">
    <property type="entry name" value="zf-C2H2"/>
    <property type="match status" value="6"/>
</dbReference>
<feature type="domain" description="C2H2-type" evidence="10">
    <location>
        <begin position="625"/>
        <end position="652"/>
    </location>
</feature>
<dbReference type="InParanoid" id="A0A2J7PR39"/>
<feature type="domain" description="C2H2-type" evidence="10">
    <location>
        <begin position="681"/>
        <end position="708"/>
    </location>
</feature>
<feature type="region of interest" description="Disordered" evidence="9">
    <location>
        <begin position="1"/>
        <end position="23"/>
    </location>
</feature>
<dbReference type="GO" id="GO:0000785">
    <property type="term" value="C:chromatin"/>
    <property type="evidence" value="ECO:0007669"/>
    <property type="project" value="UniProtKB-ARBA"/>
</dbReference>
<accession>A0A2J7PR39</accession>
<feature type="domain" description="C2H2-type" evidence="10">
    <location>
        <begin position="778"/>
        <end position="806"/>
    </location>
</feature>
<keyword evidence="13" id="KW-1185">Reference proteome</keyword>
<dbReference type="PROSITE" id="PS51915">
    <property type="entry name" value="ZAD"/>
    <property type="match status" value="1"/>
</dbReference>
<dbReference type="EMBL" id="NEVH01022633">
    <property type="protein sequence ID" value="PNF18798.1"/>
    <property type="molecule type" value="Genomic_DNA"/>
</dbReference>
<evidence type="ECO:0000256" key="1">
    <source>
        <dbReference type="ARBA" id="ARBA00004123"/>
    </source>
</evidence>
<dbReference type="PROSITE" id="PS50157">
    <property type="entry name" value="ZINC_FINGER_C2H2_2"/>
    <property type="match status" value="12"/>
</dbReference>
<dbReference type="SMART" id="SM00868">
    <property type="entry name" value="zf-AD"/>
    <property type="match status" value="1"/>
</dbReference>
<evidence type="ECO:0000313" key="13">
    <source>
        <dbReference type="Proteomes" id="UP000235965"/>
    </source>
</evidence>
<organism evidence="12 13">
    <name type="scientific">Cryptotermes secundus</name>
    <dbReference type="NCBI Taxonomy" id="105785"/>
    <lineage>
        <taxon>Eukaryota</taxon>
        <taxon>Metazoa</taxon>
        <taxon>Ecdysozoa</taxon>
        <taxon>Arthropoda</taxon>
        <taxon>Hexapoda</taxon>
        <taxon>Insecta</taxon>
        <taxon>Pterygota</taxon>
        <taxon>Neoptera</taxon>
        <taxon>Polyneoptera</taxon>
        <taxon>Dictyoptera</taxon>
        <taxon>Blattodea</taxon>
        <taxon>Blattoidea</taxon>
        <taxon>Termitoidae</taxon>
        <taxon>Kalotermitidae</taxon>
        <taxon>Cryptotermitinae</taxon>
        <taxon>Cryptotermes</taxon>
    </lineage>
</organism>
<dbReference type="InterPro" id="IPR012934">
    <property type="entry name" value="Znf_AD"/>
</dbReference>
<dbReference type="InterPro" id="IPR036236">
    <property type="entry name" value="Znf_C2H2_sf"/>
</dbReference>
<protein>
    <submittedName>
        <fullName evidence="12">Uncharacterized protein</fullName>
    </submittedName>
</protein>
<feature type="compositionally biased region" description="Basic and acidic residues" evidence="9">
    <location>
        <begin position="345"/>
        <end position="359"/>
    </location>
</feature>
<feature type="binding site" evidence="8">
    <location>
        <position position="84"/>
    </location>
    <ligand>
        <name>Zn(2+)</name>
        <dbReference type="ChEBI" id="CHEBI:29105"/>
    </ligand>
</feature>
<dbReference type="FunFam" id="3.30.160.60:FF:000534">
    <property type="entry name" value="zinc finger protein 674"/>
    <property type="match status" value="2"/>
</dbReference>
<gene>
    <name evidence="12" type="ORF">B7P43_G01645</name>
</gene>
<dbReference type="GO" id="GO:0005634">
    <property type="term" value="C:nucleus"/>
    <property type="evidence" value="ECO:0007669"/>
    <property type="project" value="UniProtKB-SubCell"/>
</dbReference>
<dbReference type="InterPro" id="IPR013087">
    <property type="entry name" value="Znf_C2H2_type"/>
</dbReference>
<comment type="subcellular location">
    <subcellularLocation>
        <location evidence="1">Nucleus</location>
    </subcellularLocation>
</comment>
<dbReference type="GO" id="GO:0003682">
    <property type="term" value="F:chromatin binding"/>
    <property type="evidence" value="ECO:0007669"/>
    <property type="project" value="UniProtKB-ARBA"/>
</dbReference>
<dbReference type="PANTHER" id="PTHR24394:SF29">
    <property type="entry name" value="MYONEURIN"/>
    <property type="match status" value="1"/>
</dbReference>
<dbReference type="FunFam" id="3.30.160.60:FF:000690">
    <property type="entry name" value="Zinc finger protein 354C"/>
    <property type="match status" value="1"/>
</dbReference>
<feature type="binding site" evidence="8">
    <location>
        <position position="35"/>
    </location>
    <ligand>
        <name>Zn(2+)</name>
        <dbReference type="ChEBI" id="CHEBI:29105"/>
    </ligand>
</feature>
<dbReference type="PANTHER" id="PTHR24394">
    <property type="entry name" value="ZINC FINGER PROTEIN"/>
    <property type="match status" value="1"/>
</dbReference>
<dbReference type="OrthoDB" id="6077919at2759"/>
<feature type="domain" description="ZAD" evidence="11">
    <location>
        <begin position="33"/>
        <end position="108"/>
    </location>
</feature>
<keyword evidence="2 8" id="KW-0479">Metal-binding</keyword>
<dbReference type="Gene3D" id="3.30.160.60">
    <property type="entry name" value="Classic Zinc Finger"/>
    <property type="match status" value="10"/>
</dbReference>
<dbReference type="PROSITE" id="PS00028">
    <property type="entry name" value="ZINC_FINGER_C2H2_1"/>
    <property type="match status" value="13"/>
</dbReference>
<evidence type="ECO:0000256" key="5">
    <source>
        <dbReference type="ARBA" id="ARBA00022833"/>
    </source>
</evidence>
<dbReference type="AlphaFoldDB" id="A0A2J7PR39"/>
<keyword evidence="4 7" id="KW-0863">Zinc-finger</keyword>
<keyword evidence="3" id="KW-0677">Repeat</keyword>
<feature type="domain" description="C2H2-type" evidence="10">
    <location>
        <begin position="542"/>
        <end position="569"/>
    </location>
</feature>
<dbReference type="SMART" id="SM00355">
    <property type="entry name" value="ZnF_C2H2"/>
    <property type="match status" value="14"/>
</dbReference>
<feature type="region of interest" description="Disordered" evidence="9">
    <location>
        <begin position="460"/>
        <end position="483"/>
    </location>
</feature>
<name>A0A2J7PR39_9NEOP</name>
<evidence type="ECO:0000259" key="10">
    <source>
        <dbReference type="PROSITE" id="PS50157"/>
    </source>
</evidence>
<feature type="compositionally biased region" description="Basic and acidic residues" evidence="9">
    <location>
        <begin position="460"/>
        <end position="472"/>
    </location>
</feature>
<feature type="domain" description="C2H2-type" evidence="10">
    <location>
        <begin position="598"/>
        <end position="625"/>
    </location>
</feature>
<evidence type="ECO:0000256" key="3">
    <source>
        <dbReference type="ARBA" id="ARBA00022737"/>
    </source>
</evidence>
<dbReference type="SUPFAM" id="SSF57667">
    <property type="entry name" value="beta-beta-alpha zinc fingers"/>
    <property type="match status" value="6"/>
</dbReference>
<feature type="domain" description="C2H2-type" evidence="10">
    <location>
        <begin position="324"/>
        <end position="351"/>
    </location>
</feature>
<evidence type="ECO:0000256" key="4">
    <source>
        <dbReference type="ARBA" id="ARBA00022771"/>
    </source>
</evidence>
<feature type="binding site" evidence="8">
    <location>
        <position position="81"/>
    </location>
    <ligand>
        <name>Zn(2+)</name>
        <dbReference type="ChEBI" id="CHEBI:29105"/>
    </ligand>
</feature>
<feature type="domain" description="C2H2-type" evidence="10">
    <location>
        <begin position="709"/>
        <end position="736"/>
    </location>
</feature>
<dbReference type="GO" id="GO:0008270">
    <property type="term" value="F:zinc ion binding"/>
    <property type="evidence" value="ECO:0007669"/>
    <property type="project" value="UniProtKB-UniRule"/>
</dbReference>
<keyword evidence="5 8" id="KW-0862">Zinc</keyword>
<dbReference type="GO" id="GO:0000981">
    <property type="term" value="F:DNA-binding transcription factor activity, RNA polymerase II-specific"/>
    <property type="evidence" value="ECO:0007669"/>
    <property type="project" value="TreeGrafter"/>
</dbReference>
<feature type="domain" description="C2H2-type" evidence="10">
    <location>
        <begin position="653"/>
        <end position="680"/>
    </location>
</feature>
<dbReference type="Proteomes" id="UP000235965">
    <property type="component" value="Unassembled WGS sequence"/>
</dbReference>
<evidence type="ECO:0000256" key="7">
    <source>
        <dbReference type="PROSITE-ProRule" id="PRU00042"/>
    </source>
</evidence>
<feature type="compositionally biased region" description="Polar residues" evidence="9">
    <location>
        <begin position="1"/>
        <end position="15"/>
    </location>
</feature>
<evidence type="ECO:0000259" key="11">
    <source>
        <dbReference type="PROSITE" id="PS51915"/>
    </source>
</evidence>
<dbReference type="SUPFAM" id="SSF57716">
    <property type="entry name" value="Glucocorticoid receptor-like (DNA-binding domain)"/>
    <property type="match status" value="1"/>
</dbReference>
<feature type="domain" description="C2H2-type" evidence="10">
    <location>
        <begin position="488"/>
        <end position="515"/>
    </location>
</feature>
<feature type="binding site" evidence="8">
    <location>
        <position position="38"/>
    </location>
    <ligand>
        <name>Zn(2+)</name>
        <dbReference type="ChEBI" id="CHEBI:29105"/>
    </ligand>
</feature>
<dbReference type="Gene3D" id="3.40.1800.20">
    <property type="match status" value="1"/>
</dbReference>
<evidence type="ECO:0000256" key="8">
    <source>
        <dbReference type="PROSITE-ProRule" id="PRU01263"/>
    </source>
</evidence>
<comment type="caution">
    <text evidence="12">The sequence shown here is derived from an EMBL/GenBank/DDBJ whole genome shotgun (WGS) entry which is preliminary data.</text>
</comment>
<evidence type="ECO:0000313" key="12">
    <source>
        <dbReference type="EMBL" id="PNF18798.1"/>
    </source>
</evidence>
<evidence type="ECO:0000256" key="6">
    <source>
        <dbReference type="ARBA" id="ARBA00023242"/>
    </source>
</evidence>
<feature type="region of interest" description="Disordered" evidence="9">
    <location>
        <begin position="120"/>
        <end position="182"/>
    </location>
</feature>
<feature type="domain" description="C2H2-type" evidence="10">
    <location>
        <begin position="444"/>
        <end position="472"/>
    </location>
</feature>
<feature type="domain" description="C2H2-type" evidence="10">
    <location>
        <begin position="514"/>
        <end position="541"/>
    </location>
</feature>
<evidence type="ECO:0000256" key="2">
    <source>
        <dbReference type="ARBA" id="ARBA00022723"/>
    </source>
</evidence>